<reference evidence="2" key="1">
    <citation type="journal article" date="2021" name="Proc. Natl. Acad. Sci. U.S.A.">
        <title>A Catalog of Tens of Thousands of Viruses from Human Metagenomes Reveals Hidden Associations with Chronic Diseases.</title>
        <authorList>
            <person name="Tisza M.J."/>
            <person name="Buck C.B."/>
        </authorList>
    </citation>
    <scope>NUCLEOTIDE SEQUENCE</scope>
    <source>
        <strain evidence="2">Ct3KQ27</strain>
    </source>
</reference>
<evidence type="ECO:0000313" key="2">
    <source>
        <dbReference type="EMBL" id="DAF85330.1"/>
    </source>
</evidence>
<feature type="domain" description="DUF5675" evidence="1">
    <location>
        <begin position="5"/>
        <end position="140"/>
    </location>
</feature>
<proteinExistence type="predicted"/>
<protein>
    <recommendedName>
        <fullName evidence="1">DUF5675 domain-containing protein</fullName>
    </recommendedName>
</protein>
<sequence>MEILVERKWKKPNYTIGVMSIDGKRFCETLEDTDRGLKNSMSIEQIKSLKKPHITAIPTGVYEVNLNTVSPKFGSRSFYKEVCKGKVPRLLNVKGFDGILIHAGNKAEDTDGCILVGQNKVVGQVINSQATFRELYKILSNSKDKITIKII</sequence>
<accession>A0A8S5TSZ1</accession>
<dbReference type="EMBL" id="BK015923">
    <property type="protein sequence ID" value="DAF85330.1"/>
    <property type="molecule type" value="Genomic_DNA"/>
</dbReference>
<dbReference type="InterPro" id="IPR043732">
    <property type="entry name" value="DUF5675"/>
</dbReference>
<name>A0A8S5TSZ1_9CAUD</name>
<evidence type="ECO:0000259" key="1">
    <source>
        <dbReference type="Pfam" id="PF18925"/>
    </source>
</evidence>
<dbReference type="Pfam" id="PF18925">
    <property type="entry name" value="DUF5675"/>
    <property type="match status" value="1"/>
</dbReference>
<organism evidence="2">
    <name type="scientific">CrAss-like virus sp. ct3KQ27</name>
    <dbReference type="NCBI Taxonomy" id="2825834"/>
    <lineage>
        <taxon>Viruses</taxon>
        <taxon>Duplodnaviria</taxon>
        <taxon>Heunggongvirae</taxon>
        <taxon>Uroviricota</taxon>
        <taxon>Caudoviricetes</taxon>
        <taxon>Crassvirales</taxon>
    </lineage>
</organism>